<comment type="caution">
    <text evidence="2">The sequence shown here is derived from an EMBL/GenBank/DDBJ whole genome shotgun (WGS) entry which is preliminary data.</text>
</comment>
<evidence type="ECO:0000313" key="2">
    <source>
        <dbReference type="EMBL" id="KAL2819071.1"/>
    </source>
</evidence>
<protein>
    <submittedName>
        <fullName evidence="2">Uncharacterized protein</fullName>
    </submittedName>
</protein>
<name>A0ABR4HUJ2_9EURO</name>
<dbReference type="EMBL" id="JBFXLS010000079">
    <property type="protein sequence ID" value="KAL2819071.1"/>
    <property type="molecule type" value="Genomic_DNA"/>
</dbReference>
<proteinExistence type="predicted"/>
<gene>
    <name evidence="2" type="ORF">BDW59DRAFT_151680</name>
</gene>
<evidence type="ECO:0000256" key="1">
    <source>
        <dbReference type="SAM" id="Phobius"/>
    </source>
</evidence>
<reference evidence="2 3" key="1">
    <citation type="submission" date="2024-07" db="EMBL/GenBank/DDBJ databases">
        <title>Section-level genome sequencing and comparative genomics of Aspergillus sections Usti and Cavernicolus.</title>
        <authorList>
            <consortium name="Lawrence Berkeley National Laboratory"/>
            <person name="Nybo J.L."/>
            <person name="Vesth T.C."/>
            <person name="Theobald S."/>
            <person name="Frisvad J.C."/>
            <person name="Larsen T.O."/>
            <person name="Kjaerboelling I."/>
            <person name="Rothschild-Mancinelli K."/>
            <person name="Lyhne E.K."/>
            <person name="Kogle M.E."/>
            <person name="Barry K."/>
            <person name="Clum A."/>
            <person name="Na H."/>
            <person name="Ledsgaard L."/>
            <person name="Lin J."/>
            <person name="Lipzen A."/>
            <person name="Kuo A."/>
            <person name="Riley R."/>
            <person name="Mondo S."/>
            <person name="LaButti K."/>
            <person name="Haridas S."/>
            <person name="Pangalinan J."/>
            <person name="Salamov A.A."/>
            <person name="Simmons B.A."/>
            <person name="Magnuson J.K."/>
            <person name="Chen J."/>
            <person name="Drula E."/>
            <person name="Henrissat B."/>
            <person name="Wiebenga A."/>
            <person name="Lubbers R.J."/>
            <person name="Gomes A.C."/>
            <person name="Makela M.R."/>
            <person name="Stajich J."/>
            <person name="Grigoriev I.V."/>
            <person name="Mortensen U.H."/>
            <person name="De vries R.P."/>
            <person name="Baker S.E."/>
            <person name="Andersen M.R."/>
        </authorList>
    </citation>
    <scope>NUCLEOTIDE SEQUENCE [LARGE SCALE GENOMIC DNA]</scope>
    <source>
        <strain evidence="2 3">CBS 600.67</strain>
    </source>
</reference>
<dbReference type="Proteomes" id="UP001610335">
    <property type="component" value="Unassembled WGS sequence"/>
</dbReference>
<accession>A0ABR4HUJ2</accession>
<keyword evidence="3" id="KW-1185">Reference proteome</keyword>
<keyword evidence="1" id="KW-0472">Membrane</keyword>
<feature type="transmembrane region" description="Helical" evidence="1">
    <location>
        <begin position="20"/>
        <end position="38"/>
    </location>
</feature>
<evidence type="ECO:0000313" key="3">
    <source>
        <dbReference type="Proteomes" id="UP001610335"/>
    </source>
</evidence>
<sequence>MLLPQLLESFGFYRLRLSLRYVFLIFALCSIFVMSIAVPNKLSDKHMGSLAGDIYSKPARLIPHLFFRKILIRRFRIDKVVPAGQNPPLSCIHRCYTLCDRKSTF</sequence>
<organism evidence="2 3">
    <name type="scientific">Aspergillus cavernicola</name>
    <dbReference type="NCBI Taxonomy" id="176166"/>
    <lineage>
        <taxon>Eukaryota</taxon>
        <taxon>Fungi</taxon>
        <taxon>Dikarya</taxon>
        <taxon>Ascomycota</taxon>
        <taxon>Pezizomycotina</taxon>
        <taxon>Eurotiomycetes</taxon>
        <taxon>Eurotiomycetidae</taxon>
        <taxon>Eurotiales</taxon>
        <taxon>Aspergillaceae</taxon>
        <taxon>Aspergillus</taxon>
        <taxon>Aspergillus subgen. Nidulantes</taxon>
    </lineage>
</organism>
<keyword evidence="1" id="KW-0812">Transmembrane</keyword>
<keyword evidence="1" id="KW-1133">Transmembrane helix</keyword>